<name>A0ACC6PRH7_9ACTN</name>
<protein>
    <submittedName>
        <fullName evidence="1">Uncharacterized protein</fullName>
    </submittedName>
</protein>
<evidence type="ECO:0000313" key="1">
    <source>
        <dbReference type="EMBL" id="MEJ8634034.1"/>
    </source>
</evidence>
<keyword evidence="2" id="KW-1185">Reference proteome</keyword>
<comment type="caution">
    <text evidence="1">The sequence shown here is derived from an EMBL/GenBank/DDBJ whole genome shotgun (WGS) entry which is preliminary data.</text>
</comment>
<dbReference type="EMBL" id="JBBKAJ010000022">
    <property type="protein sequence ID" value="MEJ8634034.1"/>
    <property type="molecule type" value="Genomic_DNA"/>
</dbReference>
<accession>A0ACC6PRH7</accession>
<dbReference type="Proteomes" id="UP001377168">
    <property type="component" value="Unassembled WGS sequence"/>
</dbReference>
<sequence length="155" mass="15593">MQTIKNKPPPAGADLLPVVAGAAFAVSGVGVALTLVDVQSPLRAPFVLFFLFAGPACGLFAALSGFDPAVRAAVAAAGAVGIGLLAALPASSLHILDVGGGVVAVAVITALLFLWAPARRMRNPGSSTPSDQFLKAIKKIRSGSTAFSIRFGAKK</sequence>
<evidence type="ECO:0000313" key="2">
    <source>
        <dbReference type="Proteomes" id="UP001377168"/>
    </source>
</evidence>
<reference evidence="1" key="1">
    <citation type="submission" date="2024-03" db="EMBL/GenBank/DDBJ databases">
        <title>Novel Streptomyces species of biotechnological and ecological value are a feature of Machair soil.</title>
        <authorList>
            <person name="Prole J.R."/>
            <person name="Goodfellow M."/>
            <person name="Allenby N."/>
            <person name="Ward A.C."/>
        </authorList>
    </citation>
    <scope>NUCLEOTIDE SEQUENCE</scope>
    <source>
        <strain evidence="1">MS2.AVA.5</strain>
    </source>
</reference>
<proteinExistence type="predicted"/>
<organism evidence="1 2">
    <name type="scientific">Streptomyces achmelvichensis</name>
    <dbReference type="NCBI Taxonomy" id="3134111"/>
    <lineage>
        <taxon>Bacteria</taxon>
        <taxon>Bacillati</taxon>
        <taxon>Actinomycetota</taxon>
        <taxon>Actinomycetes</taxon>
        <taxon>Kitasatosporales</taxon>
        <taxon>Streptomycetaceae</taxon>
        <taxon>Streptomyces</taxon>
    </lineage>
</organism>
<gene>
    <name evidence="1" type="ORF">WKI67_11615</name>
</gene>